<dbReference type="AlphaFoldDB" id="A0AA42CA53"/>
<dbReference type="PIRSF" id="PIRSF016487">
    <property type="entry name" value="CYTH_UCP016487"/>
    <property type="match status" value="1"/>
</dbReference>
<dbReference type="InterPro" id="IPR023577">
    <property type="entry name" value="CYTH_domain"/>
</dbReference>
<comment type="caution">
    <text evidence="3">The sequence shown here is derived from an EMBL/GenBank/DDBJ whole genome shotgun (WGS) entry which is preliminary data.</text>
</comment>
<evidence type="ECO:0000256" key="1">
    <source>
        <dbReference type="PIRSR" id="PIRSR016487-1"/>
    </source>
</evidence>
<reference evidence="3" key="1">
    <citation type="submission" date="2022-10" db="EMBL/GenBank/DDBJ databases">
        <title>Gaoshiqiia sediminis gen. nov., sp. nov., isolated from coastal sediment.</title>
        <authorList>
            <person name="Yu W.X."/>
            <person name="Mu D.S."/>
            <person name="Du J.Z."/>
            <person name="Liang Y.Q."/>
        </authorList>
    </citation>
    <scope>NUCLEOTIDE SEQUENCE</scope>
    <source>
        <strain evidence="3">A06</strain>
    </source>
</reference>
<dbReference type="Pfam" id="PF01928">
    <property type="entry name" value="CYTH"/>
    <property type="match status" value="1"/>
</dbReference>
<dbReference type="CDD" id="cd07891">
    <property type="entry name" value="CYTH-like_CthTTM-like_1"/>
    <property type="match status" value="1"/>
</dbReference>
<dbReference type="PROSITE" id="PS51707">
    <property type="entry name" value="CYTH"/>
    <property type="match status" value="1"/>
</dbReference>
<dbReference type="SMART" id="SM01118">
    <property type="entry name" value="CYTH"/>
    <property type="match status" value="1"/>
</dbReference>
<dbReference type="RefSeq" id="WP_282591637.1">
    <property type="nucleotide sequence ID" value="NZ_JAPAAF010000011.1"/>
</dbReference>
<organism evidence="3 4">
    <name type="scientific">Gaoshiqia sediminis</name>
    <dbReference type="NCBI Taxonomy" id="2986998"/>
    <lineage>
        <taxon>Bacteria</taxon>
        <taxon>Pseudomonadati</taxon>
        <taxon>Bacteroidota</taxon>
        <taxon>Bacteroidia</taxon>
        <taxon>Marinilabiliales</taxon>
        <taxon>Prolixibacteraceae</taxon>
        <taxon>Gaoshiqia</taxon>
    </lineage>
</organism>
<dbReference type="InterPro" id="IPR012042">
    <property type="entry name" value="NeuTTM/CthTTM-like"/>
</dbReference>
<sequence length="154" mass="17724">MPLEIERKFLVKADFVPKNARAIPMVQAYLCADPQRTVRVRIAGNLAWLTVKGGLTGNSRPEFEYAIPAEEAREMMKLAVGFPVEKVRYEIWVNGKKWEVDIFEGMNQGLMLAEVELDTENESVTLPDWVGEEVSGDMRYHNSRLSEFPFTRWE</sequence>
<dbReference type="InterPro" id="IPR033469">
    <property type="entry name" value="CYTH-like_dom_sf"/>
</dbReference>
<evidence type="ECO:0000313" key="3">
    <source>
        <dbReference type="EMBL" id="MCW0483035.1"/>
    </source>
</evidence>
<dbReference type="Gene3D" id="2.40.320.10">
    <property type="entry name" value="Hypothetical Protein Pfu-838710-001"/>
    <property type="match status" value="1"/>
</dbReference>
<dbReference type="SUPFAM" id="SSF55154">
    <property type="entry name" value="CYTH-like phosphatases"/>
    <property type="match status" value="1"/>
</dbReference>
<evidence type="ECO:0000313" key="4">
    <source>
        <dbReference type="Proteomes" id="UP001163821"/>
    </source>
</evidence>
<proteinExistence type="predicted"/>
<gene>
    <name evidence="3" type="ORF">N2K84_09865</name>
</gene>
<dbReference type="Proteomes" id="UP001163821">
    <property type="component" value="Unassembled WGS sequence"/>
</dbReference>
<protein>
    <submittedName>
        <fullName evidence="3">CYTH domain-containing protein</fullName>
    </submittedName>
</protein>
<dbReference type="PANTHER" id="PTHR40114">
    <property type="entry name" value="SLR0698 PROTEIN"/>
    <property type="match status" value="1"/>
</dbReference>
<evidence type="ECO:0000259" key="2">
    <source>
        <dbReference type="PROSITE" id="PS51707"/>
    </source>
</evidence>
<accession>A0AA42CA53</accession>
<keyword evidence="4" id="KW-1185">Reference proteome</keyword>
<feature type="domain" description="CYTH" evidence="2">
    <location>
        <begin position="2"/>
        <end position="147"/>
    </location>
</feature>
<dbReference type="EMBL" id="JAPAAF010000011">
    <property type="protein sequence ID" value="MCW0483035.1"/>
    <property type="molecule type" value="Genomic_DNA"/>
</dbReference>
<feature type="active site" description="Proton acceptor" evidence="1">
    <location>
        <position position="29"/>
    </location>
</feature>
<name>A0AA42CA53_9BACT</name>
<dbReference type="PANTHER" id="PTHR40114:SF1">
    <property type="entry name" value="SLR0698 PROTEIN"/>
    <property type="match status" value="1"/>
</dbReference>